<dbReference type="CDD" id="cd00419">
    <property type="entry name" value="Ferrochelatase_C"/>
    <property type="match status" value="1"/>
</dbReference>
<evidence type="ECO:0000313" key="9">
    <source>
        <dbReference type="EMBL" id="CAA9567242.1"/>
    </source>
</evidence>
<dbReference type="GO" id="GO:0004325">
    <property type="term" value="F:ferrochelatase activity"/>
    <property type="evidence" value="ECO:0007669"/>
    <property type="project" value="UniProtKB-UniRule"/>
</dbReference>
<evidence type="ECO:0000256" key="2">
    <source>
        <dbReference type="ARBA" id="ARBA00023004"/>
    </source>
</evidence>
<dbReference type="SUPFAM" id="SSF53800">
    <property type="entry name" value="Chelatase"/>
    <property type="match status" value="1"/>
</dbReference>
<dbReference type="Gene3D" id="3.40.50.1400">
    <property type="match status" value="2"/>
</dbReference>
<name>A0A6J4V3S4_9BACT</name>
<dbReference type="NCBIfam" id="NF000689">
    <property type="entry name" value="PRK00035.2-1"/>
    <property type="match status" value="1"/>
</dbReference>
<dbReference type="PANTHER" id="PTHR11108:SF1">
    <property type="entry name" value="FERROCHELATASE, MITOCHONDRIAL"/>
    <property type="match status" value="1"/>
</dbReference>
<comment type="subcellular location">
    <subcellularLocation>
        <location evidence="7">Cytoplasm</location>
    </subcellularLocation>
</comment>
<evidence type="ECO:0000256" key="3">
    <source>
        <dbReference type="ARBA" id="ARBA00023133"/>
    </source>
</evidence>
<dbReference type="Pfam" id="PF00762">
    <property type="entry name" value="Ferrochelatase"/>
    <property type="match status" value="1"/>
</dbReference>
<dbReference type="PANTHER" id="PTHR11108">
    <property type="entry name" value="FERROCHELATASE"/>
    <property type="match status" value="1"/>
</dbReference>
<keyword evidence="2 7" id="KW-0408">Iron</keyword>
<proteinExistence type="inferred from homology"/>
<dbReference type="GO" id="GO:0006783">
    <property type="term" value="P:heme biosynthetic process"/>
    <property type="evidence" value="ECO:0007669"/>
    <property type="project" value="UniProtKB-UniRule"/>
</dbReference>
<keyword evidence="3 7" id="KW-0350">Heme biosynthesis</keyword>
<dbReference type="CDD" id="cd03411">
    <property type="entry name" value="Ferrochelatase_N"/>
    <property type="match status" value="1"/>
</dbReference>
<evidence type="ECO:0000256" key="7">
    <source>
        <dbReference type="HAMAP-Rule" id="MF_00323"/>
    </source>
</evidence>
<dbReference type="EC" id="4.98.1.1" evidence="7"/>
<comment type="catalytic activity">
    <reaction evidence="6">
        <text>Fe-coproporphyrin III + 2 H(+) = coproporphyrin III + Fe(2+)</text>
        <dbReference type="Rhea" id="RHEA:49572"/>
        <dbReference type="ChEBI" id="CHEBI:15378"/>
        <dbReference type="ChEBI" id="CHEBI:29033"/>
        <dbReference type="ChEBI" id="CHEBI:68438"/>
        <dbReference type="ChEBI" id="CHEBI:131725"/>
        <dbReference type="EC" id="4.99.1.9"/>
    </reaction>
    <physiologicalReaction direction="right-to-left" evidence="6">
        <dbReference type="Rhea" id="RHEA:49574"/>
    </physiologicalReaction>
</comment>
<feature type="binding site" evidence="7">
    <location>
        <position position="278"/>
    </location>
    <ligand>
        <name>Fe(2+)</name>
        <dbReference type="ChEBI" id="CHEBI:29033"/>
    </ligand>
</feature>
<dbReference type="AlphaFoldDB" id="A0A6J4V3S4"/>
<protein>
    <recommendedName>
        <fullName evidence="7">Ferrochelatase</fullName>
        <ecNumber evidence="7">4.98.1.1</ecNumber>
    </recommendedName>
    <alternativeName>
        <fullName evidence="7">Heme synthase</fullName>
    </alternativeName>
    <alternativeName>
        <fullName evidence="7">Protoheme ferro-lyase</fullName>
    </alternativeName>
</protein>
<gene>
    <name evidence="7" type="primary">hemH</name>
    <name evidence="9" type="ORF">AVDCRST_MAG59-3141</name>
</gene>
<sequence length="363" mass="39662">MSIHGAQSPDAPRFDDTARGYDALLLLSFGGPEAPADVMPFLENVTRGRNVPRERLLEVAEHYHHFGGVSPINAQNRALIAAIETDLAANGMDLPVYFGNRNWDPLVTDTVRRMQGDGVRRALVFATSAFSSYSGCRQYRENVIDALEAVGEGIEFDKIRVFYNHPGFVEPMAERVRDALASFPEDRRPEVEVIFTAHSIPTAMARGCAYEAQLRDASRLVADAAGVSRWRVAYQSRSGPPSIPWLEPDILGELAALHGVGHDDVIVAPIGFVSDHLEVLFDLDQEAAQRAAELGMTMARAGTVGVHPRFVAMVRELIQERTAPKPERLALGRRGPNHDICPMNCCPPAVARPALIQPSAAAV</sequence>
<reference evidence="9" key="1">
    <citation type="submission" date="2020-02" db="EMBL/GenBank/DDBJ databases">
        <authorList>
            <person name="Meier V. D."/>
        </authorList>
    </citation>
    <scope>NUCLEOTIDE SEQUENCE</scope>
    <source>
        <strain evidence="9">AVDCRST_MAG59</strain>
    </source>
</reference>
<evidence type="ECO:0000256" key="5">
    <source>
        <dbReference type="ARBA" id="ARBA00023244"/>
    </source>
</evidence>
<dbReference type="GO" id="GO:0005737">
    <property type="term" value="C:cytoplasm"/>
    <property type="evidence" value="ECO:0007669"/>
    <property type="project" value="UniProtKB-SubCell"/>
</dbReference>
<dbReference type="InterPro" id="IPR033644">
    <property type="entry name" value="Ferrochelatase_C"/>
</dbReference>
<comment type="catalytic activity">
    <reaction evidence="7">
        <text>heme b + 2 H(+) = protoporphyrin IX + Fe(2+)</text>
        <dbReference type="Rhea" id="RHEA:22584"/>
        <dbReference type="ChEBI" id="CHEBI:15378"/>
        <dbReference type="ChEBI" id="CHEBI:29033"/>
        <dbReference type="ChEBI" id="CHEBI:57306"/>
        <dbReference type="ChEBI" id="CHEBI:60344"/>
        <dbReference type="EC" id="4.98.1.1"/>
    </reaction>
</comment>
<evidence type="ECO:0000256" key="4">
    <source>
        <dbReference type="ARBA" id="ARBA00023239"/>
    </source>
</evidence>
<dbReference type="EMBL" id="CADCWF010000217">
    <property type="protein sequence ID" value="CAA9567242.1"/>
    <property type="molecule type" value="Genomic_DNA"/>
</dbReference>
<comment type="function">
    <text evidence="7">Catalyzes the ferrous insertion into protoporphyrin IX.</text>
</comment>
<dbReference type="InterPro" id="IPR001015">
    <property type="entry name" value="Ferrochelatase"/>
</dbReference>
<organism evidence="9">
    <name type="scientific">uncultured Thermomicrobiales bacterium</name>
    <dbReference type="NCBI Taxonomy" id="1645740"/>
    <lineage>
        <taxon>Bacteria</taxon>
        <taxon>Pseudomonadati</taxon>
        <taxon>Thermomicrobiota</taxon>
        <taxon>Thermomicrobia</taxon>
        <taxon>Thermomicrobiales</taxon>
        <taxon>environmental samples</taxon>
    </lineage>
</organism>
<dbReference type="UniPathway" id="UPA00252">
    <property type="reaction ID" value="UER00325"/>
</dbReference>
<evidence type="ECO:0000256" key="8">
    <source>
        <dbReference type="RuleBase" id="RU004185"/>
    </source>
</evidence>
<keyword evidence="7" id="KW-0963">Cytoplasm</keyword>
<keyword evidence="5 7" id="KW-0627">Porphyrin biosynthesis</keyword>
<comment type="pathway">
    <text evidence="7">Porphyrin-containing compound metabolism; protoheme biosynthesis; protoheme from protoporphyrin-IX: step 1/1.</text>
</comment>
<accession>A0A6J4V3S4</accession>
<dbReference type="HAMAP" id="MF_00323">
    <property type="entry name" value="Ferrochelatase"/>
    <property type="match status" value="1"/>
</dbReference>
<dbReference type="GO" id="GO:0046872">
    <property type="term" value="F:metal ion binding"/>
    <property type="evidence" value="ECO:0007669"/>
    <property type="project" value="UniProtKB-KW"/>
</dbReference>
<keyword evidence="7" id="KW-0479">Metal-binding</keyword>
<evidence type="ECO:0000256" key="1">
    <source>
        <dbReference type="ARBA" id="ARBA00007718"/>
    </source>
</evidence>
<evidence type="ECO:0000256" key="6">
    <source>
        <dbReference type="ARBA" id="ARBA00024536"/>
    </source>
</evidence>
<dbReference type="InterPro" id="IPR033659">
    <property type="entry name" value="Ferrochelatase_N"/>
</dbReference>
<dbReference type="NCBIfam" id="TIGR00109">
    <property type="entry name" value="hemH"/>
    <property type="match status" value="1"/>
</dbReference>
<comment type="similarity">
    <text evidence="1 7 8">Belongs to the ferrochelatase family.</text>
</comment>
<keyword evidence="4 7" id="KW-0456">Lyase</keyword>
<feature type="binding site" evidence="7">
    <location>
        <position position="198"/>
    </location>
    <ligand>
        <name>Fe(2+)</name>
        <dbReference type="ChEBI" id="CHEBI:29033"/>
    </ligand>
</feature>